<gene>
    <name evidence="1" type="ORF">BJZ21_001891</name>
</gene>
<evidence type="ECO:0000313" key="2">
    <source>
        <dbReference type="Proteomes" id="UP000535511"/>
    </source>
</evidence>
<name>A0A7Y9E5V6_9ACTN</name>
<reference evidence="1 2" key="1">
    <citation type="submission" date="2020-07" db="EMBL/GenBank/DDBJ databases">
        <title>Sequencing the genomes of 1000 actinobacteria strains.</title>
        <authorList>
            <person name="Klenk H.-P."/>
        </authorList>
    </citation>
    <scope>NUCLEOTIDE SEQUENCE [LARGE SCALE GENOMIC DNA]</scope>
    <source>
        <strain evidence="1 2">DSM 21350</strain>
    </source>
</reference>
<dbReference type="EMBL" id="JACCBG010000001">
    <property type="protein sequence ID" value="NYD41808.1"/>
    <property type="molecule type" value="Genomic_DNA"/>
</dbReference>
<dbReference type="InterPro" id="IPR018721">
    <property type="entry name" value="DUF2252"/>
</dbReference>
<dbReference type="RefSeq" id="WP_179663504.1">
    <property type="nucleotide sequence ID" value="NZ_JACCBG010000001.1"/>
</dbReference>
<dbReference type="PANTHER" id="PTHR39441">
    <property type="entry name" value="DUF2252 DOMAIN-CONTAINING PROTEIN"/>
    <property type="match status" value="1"/>
</dbReference>
<protein>
    <submittedName>
        <fullName evidence="1">Uncharacterized protein (DUF2252 family)</fullName>
    </submittedName>
</protein>
<dbReference type="Pfam" id="PF10009">
    <property type="entry name" value="DUF2252"/>
    <property type="match status" value="1"/>
</dbReference>
<accession>A0A7Y9E5V6</accession>
<dbReference type="Proteomes" id="UP000535511">
    <property type="component" value="Unassembled WGS sequence"/>
</dbReference>
<proteinExistence type="predicted"/>
<comment type="caution">
    <text evidence="1">The sequence shown here is derived from an EMBL/GenBank/DDBJ whole genome shotgun (WGS) entry which is preliminary data.</text>
</comment>
<dbReference type="PANTHER" id="PTHR39441:SF1">
    <property type="entry name" value="DUF2252 DOMAIN-CONTAINING PROTEIN"/>
    <property type="match status" value="1"/>
</dbReference>
<sequence length="467" mass="51166">MSPLPTPQERADLGRAARERLPHDRLGRLDLPADRTDLVAHLEEQAPTRLPELVPLRHARMSASALACYRGAAATMAGDLAAGPTTGLGVQLCGDAHLSNFGLFASPERRLLFDLNDFDETYPGPFEWDLKRLTASLVLAGRANGLGRNRCRKAARAAVRSYRDGMADFATRRTLEVWYARAEVDAVRKLLQGRMTERQRRGVAATVDKARRSDTLRAWRKLAETVDGRARLRSDPPLVVPVRDLLPEVEASQVADWMAGLLDGYAATLREDHRALLGRFGFVDLARKVVGVGSVGTRCWIVLLQGRDAHDPLLLQVKEAQPSVLAPVVPADLVADVPRNEGERVVAGQRLMQAASDVFLGWQRVRGLDGQQRDFYVRQLRDMKGSAAIERLDASGLRLYAELCGWTLARAHARSGDPVALAAYLGRGDAVPEALAEFAGAYADLAERDHAALVAAIHDGRVRAEVR</sequence>
<dbReference type="AlphaFoldDB" id="A0A7Y9E5V6"/>
<evidence type="ECO:0000313" key="1">
    <source>
        <dbReference type="EMBL" id="NYD41808.1"/>
    </source>
</evidence>
<organism evidence="1 2">
    <name type="scientific">Nocardioides panaciterrulae</name>
    <dbReference type="NCBI Taxonomy" id="661492"/>
    <lineage>
        <taxon>Bacteria</taxon>
        <taxon>Bacillati</taxon>
        <taxon>Actinomycetota</taxon>
        <taxon>Actinomycetes</taxon>
        <taxon>Propionibacteriales</taxon>
        <taxon>Nocardioidaceae</taxon>
        <taxon>Nocardioides</taxon>
    </lineage>
</organism>
<keyword evidence="2" id="KW-1185">Reference proteome</keyword>